<dbReference type="OrthoDB" id="5772781at2759"/>
<keyword evidence="4" id="KW-1185">Reference proteome</keyword>
<dbReference type="PANTHER" id="PTHR12149:SF8">
    <property type="entry name" value="PROTEIN-RIBULOSAMINE 3-KINASE"/>
    <property type="match status" value="1"/>
</dbReference>
<evidence type="ECO:0000313" key="4">
    <source>
        <dbReference type="Proteomes" id="UP001165065"/>
    </source>
</evidence>
<dbReference type="InterPro" id="IPR016477">
    <property type="entry name" value="Fructo-/Ketosamine-3-kinase"/>
</dbReference>
<dbReference type="InterPro" id="IPR011009">
    <property type="entry name" value="Kinase-like_dom_sf"/>
</dbReference>
<organism evidence="3 4">
    <name type="scientific">Triparma columacea</name>
    <dbReference type="NCBI Taxonomy" id="722753"/>
    <lineage>
        <taxon>Eukaryota</taxon>
        <taxon>Sar</taxon>
        <taxon>Stramenopiles</taxon>
        <taxon>Ochrophyta</taxon>
        <taxon>Bolidophyceae</taxon>
        <taxon>Parmales</taxon>
        <taxon>Triparmaceae</taxon>
        <taxon>Triparma</taxon>
    </lineage>
</organism>
<proteinExistence type="predicted"/>
<dbReference type="PIRSF" id="PIRSF006221">
    <property type="entry name" value="Ketosamine-3-kinase"/>
    <property type="match status" value="1"/>
</dbReference>
<dbReference type="Gene3D" id="3.90.1200.10">
    <property type="match status" value="1"/>
</dbReference>
<comment type="catalytic activity">
    <reaction evidence="2">
        <text>N(6)-D-ribulosyl-L-lysyl-[protein] + ATP = N(6)-(3-O-phospho-D-ribulosyl)-L-lysyl-[protein] + ADP + H(+)</text>
        <dbReference type="Rhea" id="RHEA:48432"/>
        <dbReference type="Rhea" id="RHEA-COMP:12103"/>
        <dbReference type="Rhea" id="RHEA-COMP:12104"/>
        <dbReference type="ChEBI" id="CHEBI:15378"/>
        <dbReference type="ChEBI" id="CHEBI:30616"/>
        <dbReference type="ChEBI" id="CHEBI:90418"/>
        <dbReference type="ChEBI" id="CHEBI:90420"/>
        <dbReference type="ChEBI" id="CHEBI:456216"/>
        <dbReference type="EC" id="2.7.1.172"/>
    </reaction>
    <physiologicalReaction direction="left-to-right" evidence="2">
        <dbReference type="Rhea" id="RHEA:48433"/>
    </physiologicalReaction>
</comment>
<dbReference type="Proteomes" id="UP001165065">
    <property type="component" value="Unassembled WGS sequence"/>
</dbReference>
<evidence type="ECO:0000256" key="2">
    <source>
        <dbReference type="ARBA" id="ARBA00048655"/>
    </source>
</evidence>
<dbReference type="PANTHER" id="PTHR12149">
    <property type="entry name" value="FRUCTOSAMINE 3 KINASE-RELATED PROTEIN"/>
    <property type="match status" value="1"/>
</dbReference>
<dbReference type="SUPFAM" id="SSF56112">
    <property type="entry name" value="Protein kinase-like (PK-like)"/>
    <property type="match status" value="1"/>
</dbReference>
<dbReference type="EMBL" id="BRYA01001450">
    <property type="protein sequence ID" value="GMI43247.1"/>
    <property type="molecule type" value="Genomic_DNA"/>
</dbReference>
<name>A0A9W7GDR3_9STRA</name>
<evidence type="ECO:0000256" key="1">
    <source>
        <dbReference type="ARBA" id="ARBA00011961"/>
    </source>
</evidence>
<evidence type="ECO:0000313" key="3">
    <source>
        <dbReference type="EMBL" id="GMI43247.1"/>
    </source>
</evidence>
<dbReference type="GO" id="GO:0102193">
    <property type="term" value="F:protein-ribulosamine 3-kinase activity"/>
    <property type="evidence" value="ECO:0007669"/>
    <property type="project" value="UniProtKB-EC"/>
</dbReference>
<sequence>MLHGEYEGVKTMYETGTIRVPRPICKEGGDEPFAVYEYLNLSGGGDDFEMGRKLAKMHRCLSPNSMHGFHVPNTIGSTPQSNTWSSTWSDFYVEHRFKAILKSCGGLGYSPPEIDACCAVIATELSRHSPQPSLLHGDLWGGNRGYADGEPVIFDPATYYGDREADIAMTRLFGGYSGKFYEGYEEEWPLEEGFEERRKTIYNFYHIANHYAMFGGMYYNQARQMFDSILNNNYPD</sequence>
<gene>
    <name evidence="3" type="ORF">TrCOL_g9782</name>
</gene>
<protein>
    <recommendedName>
        <fullName evidence="1">protein-ribulosamine 3-kinase</fullName>
        <ecNumber evidence="1">2.7.1.172</ecNumber>
    </recommendedName>
</protein>
<comment type="caution">
    <text evidence="3">The sequence shown here is derived from an EMBL/GenBank/DDBJ whole genome shotgun (WGS) entry which is preliminary data.</text>
</comment>
<dbReference type="Pfam" id="PF03881">
    <property type="entry name" value="Fructosamin_kin"/>
    <property type="match status" value="1"/>
</dbReference>
<dbReference type="AlphaFoldDB" id="A0A9W7GDR3"/>
<accession>A0A9W7GDR3</accession>
<reference evidence="4" key="1">
    <citation type="journal article" date="2023" name="Commun. Biol.">
        <title>Genome analysis of Parmales, the sister group of diatoms, reveals the evolutionary specialization of diatoms from phago-mixotrophs to photoautotrophs.</title>
        <authorList>
            <person name="Ban H."/>
            <person name="Sato S."/>
            <person name="Yoshikawa S."/>
            <person name="Yamada K."/>
            <person name="Nakamura Y."/>
            <person name="Ichinomiya M."/>
            <person name="Sato N."/>
            <person name="Blanc-Mathieu R."/>
            <person name="Endo H."/>
            <person name="Kuwata A."/>
            <person name="Ogata H."/>
        </authorList>
    </citation>
    <scope>NUCLEOTIDE SEQUENCE [LARGE SCALE GENOMIC DNA]</scope>
</reference>
<dbReference type="EC" id="2.7.1.172" evidence="1"/>